<reference evidence="1" key="1">
    <citation type="journal article" date="2023" name="GigaByte">
        <title>Genome assembly of the bearded iris, Iris pallida Lam.</title>
        <authorList>
            <person name="Bruccoleri R.E."/>
            <person name="Oakeley E.J."/>
            <person name="Faust A.M.E."/>
            <person name="Altorfer M."/>
            <person name="Dessus-Babus S."/>
            <person name="Burckhardt D."/>
            <person name="Oertli M."/>
            <person name="Naumann U."/>
            <person name="Petersen F."/>
            <person name="Wong J."/>
        </authorList>
    </citation>
    <scope>NUCLEOTIDE SEQUENCE</scope>
    <source>
        <strain evidence="1">GSM-AAB239-AS_SAM_17_03QT</strain>
    </source>
</reference>
<gene>
    <name evidence="1" type="ORF">M6B38_344640</name>
</gene>
<dbReference type="Proteomes" id="UP001140949">
    <property type="component" value="Unassembled WGS sequence"/>
</dbReference>
<dbReference type="AlphaFoldDB" id="A0AAX6GVY1"/>
<comment type="caution">
    <text evidence="1">The sequence shown here is derived from an EMBL/GenBank/DDBJ whole genome shotgun (WGS) entry which is preliminary data.</text>
</comment>
<sequence length="72" mass="8159">MNGMMWWTRTARVRTRHRFCYCGCCWWCDLGSWRPGVAAGQAGVFSVVVRGQGGRQAGCGLGMEEDYVSFFR</sequence>
<evidence type="ECO:0000313" key="2">
    <source>
        <dbReference type="Proteomes" id="UP001140949"/>
    </source>
</evidence>
<dbReference type="EMBL" id="JANAVB010016192">
    <property type="protein sequence ID" value="KAJ6832465.1"/>
    <property type="molecule type" value="Genomic_DNA"/>
</dbReference>
<evidence type="ECO:0000313" key="1">
    <source>
        <dbReference type="EMBL" id="KAJ6832465.1"/>
    </source>
</evidence>
<organism evidence="1 2">
    <name type="scientific">Iris pallida</name>
    <name type="common">Sweet iris</name>
    <dbReference type="NCBI Taxonomy" id="29817"/>
    <lineage>
        <taxon>Eukaryota</taxon>
        <taxon>Viridiplantae</taxon>
        <taxon>Streptophyta</taxon>
        <taxon>Embryophyta</taxon>
        <taxon>Tracheophyta</taxon>
        <taxon>Spermatophyta</taxon>
        <taxon>Magnoliopsida</taxon>
        <taxon>Liliopsida</taxon>
        <taxon>Asparagales</taxon>
        <taxon>Iridaceae</taxon>
        <taxon>Iridoideae</taxon>
        <taxon>Irideae</taxon>
        <taxon>Iris</taxon>
    </lineage>
</organism>
<reference evidence="1" key="2">
    <citation type="submission" date="2023-04" db="EMBL/GenBank/DDBJ databases">
        <authorList>
            <person name="Bruccoleri R.E."/>
            <person name="Oakeley E.J."/>
            <person name="Faust A.-M."/>
            <person name="Dessus-Babus S."/>
            <person name="Altorfer M."/>
            <person name="Burckhardt D."/>
            <person name="Oertli M."/>
            <person name="Naumann U."/>
            <person name="Petersen F."/>
            <person name="Wong J."/>
        </authorList>
    </citation>
    <scope>NUCLEOTIDE SEQUENCE</scope>
    <source>
        <strain evidence="1">GSM-AAB239-AS_SAM_17_03QT</strain>
        <tissue evidence="1">Leaf</tissue>
    </source>
</reference>
<proteinExistence type="predicted"/>
<protein>
    <submittedName>
        <fullName evidence="1">Uncharacterized protein</fullName>
    </submittedName>
</protein>
<keyword evidence="2" id="KW-1185">Reference proteome</keyword>
<accession>A0AAX6GVY1</accession>
<name>A0AAX6GVY1_IRIPA</name>